<dbReference type="RefSeq" id="WP_129578506.1">
    <property type="nucleotide sequence ID" value="NZ_CP012672.1"/>
</dbReference>
<evidence type="ECO:0000313" key="1">
    <source>
        <dbReference type="EMBL" id="AUX35489.1"/>
    </source>
</evidence>
<dbReference type="AlphaFoldDB" id="A0A4P2QY65"/>
<name>A0A4P2QY65_SORCE</name>
<organism evidence="1 2">
    <name type="scientific">Sorangium cellulosum</name>
    <name type="common">Polyangium cellulosum</name>
    <dbReference type="NCBI Taxonomy" id="56"/>
    <lineage>
        <taxon>Bacteria</taxon>
        <taxon>Pseudomonadati</taxon>
        <taxon>Myxococcota</taxon>
        <taxon>Polyangia</taxon>
        <taxon>Polyangiales</taxon>
        <taxon>Polyangiaceae</taxon>
        <taxon>Sorangium</taxon>
    </lineage>
</organism>
<proteinExistence type="predicted"/>
<reference evidence="1 2" key="1">
    <citation type="submission" date="2015-09" db="EMBL/GenBank/DDBJ databases">
        <title>Sorangium comparison.</title>
        <authorList>
            <person name="Zaburannyi N."/>
            <person name="Bunk B."/>
            <person name="Overmann J."/>
            <person name="Mueller R."/>
        </authorList>
    </citation>
    <scope>NUCLEOTIDE SEQUENCE [LARGE SCALE GENOMIC DNA]</scope>
    <source>
        <strain evidence="1 2">So ce836</strain>
    </source>
</reference>
<dbReference type="Proteomes" id="UP000295497">
    <property type="component" value="Chromosome"/>
</dbReference>
<protein>
    <recommendedName>
        <fullName evidence="3">HNH endonuclease</fullName>
    </recommendedName>
</protein>
<gene>
    <name evidence="1" type="ORF">SOCE836_076820</name>
</gene>
<sequence length="312" mass="34142">MTSNRQDFTSSVRGSLAHRAGYACSSPLCRAPTAGPSDESAHARSDVGVAAHITAAAPGGPRYDETLSEAERTSATNGIWLCQVCAKKVDDDETTFSVSLLRQWKQYAEADARERLGRPNQPAATGALVRDPLEQMIAHRMRDALIAATSPMAAMLARTANANAFGMLSRLMLAMPPGGPYSRDPDVSIARPLTAQLMTPRLLEPAVDHDVPPGIRWIDWIISGLHQCGVECGEALRLYAPRGPNVLIAQFEELNRHMPMAVHSLSSLASRIPGHPWPASERSYFEETLRVLVNAQRTSMKFLLHWQTKIEL</sequence>
<evidence type="ECO:0000313" key="2">
    <source>
        <dbReference type="Proteomes" id="UP000295497"/>
    </source>
</evidence>
<dbReference type="EMBL" id="CP012672">
    <property type="protein sequence ID" value="AUX35489.1"/>
    <property type="molecule type" value="Genomic_DNA"/>
</dbReference>
<evidence type="ECO:0008006" key="3">
    <source>
        <dbReference type="Google" id="ProtNLM"/>
    </source>
</evidence>
<accession>A0A4P2QY65</accession>